<name>A0A5N5U7Z9_9EURY</name>
<accession>A0A5N5U7Z9</accession>
<dbReference type="Proteomes" id="UP000326865">
    <property type="component" value="Unassembled WGS sequence"/>
</dbReference>
<dbReference type="RefSeq" id="WP_152133970.1">
    <property type="nucleotide sequence ID" value="NZ_QKKZ01000002.1"/>
</dbReference>
<reference evidence="2 3" key="1">
    <citation type="submission" date="2019-10" db="EMBL/GenBank/DDBJ databases">
        <title>Unraveling microbial dark matter from salterns through culturing: the case of the genus Halosegnis.</title>
        <authorList>
            <person name="Duran-Viseras A."/>
            <person name="Andrei A.-S."/>
            <person name="Vera-Gargallo B."/>
            <person name="Ghai R."/>
            <person name="Sanchez-Porro C."/>
            <person name="Ventosa A."/>
        </authorList>
    </citation>
    <scope>NUCLEOTIDE SEQUENCE [LARGE SCALE GENOMIC DNA]</scope>
    <source>
        <strain evidence="2 3">F18-79</strain>
    </source>
</reference>
<gene>
    <name evidence="2" type="ORF">DM867_06410</name>
</gene>
<evidence type="ECO:0000313" key="2">
    <source>
        <dbReference type="EMBL" id="KAB7514743.1"/>
    </source>
</evidence>
<evidence type="ECO:0000313" key="3">
    <source>
        <dbReference type="Proteomes" id="UP000326865"/>
    </source>
</evidence>
<organism evidence="2 3">
    <name type="scientific">Halosegnis rubeus</name>
    <dbReference type="NCBI Taxonomy" id="2212850"/>
    <lineage>
        <taxon>Archaea</taxon>
        <taxon>Methanobacteriati</taxon>
        <taxon>Methanobacteriota</taxon>
        <taxon>Stenosarchaea group</taxon>
        <taxon>Halobacteria</taxon>
        <taxon>Halobacteriales</taxon>
        <taxon>Natronomonadaceae</taxon>
        <taxon>Halosegnis</taxon>
    </lineage>
</organism>
<keyword evidence="1" id="KW-1133">Transmembrane helix</keyword>
<dbReference type="Gene3D" id="2.60.40.10">
    <property type="entry name" value="Immunoglobulins"/>
    <property type="match status" value="1"/>
</dbReference>
<dbReference type="AlphaFoldDB" id="A0A5N5U7Z9"/>
<dbReference type="PANTHER" id="PTHR35902:SF6">
    <property type="entry name" value="CONSERVED WITHIN P. AEROPHILUM"/>
    <property type="match status" value="1"/>
</dbReference>
<keyword evidence="1" id="KW-0812">Transmembrane</keyword>
<evidence type="ECO:0000256" key="1">
    <source>
        <dbReference type="SAM" id="Phobius"/>
    </source>
</evidence>
<dbReference type="PANTHER" id="PTHR35902">
    <property type="entry name" value="S-LAYER DOMAIN-LIKE PROTEIN-RELATED"/>
    <property type="match status" value="1"/>
</dbReference>
<comment type="caution">
    <text evidence="2">The sequence shown here is derived from an EMBL/GenBank/DDBJ whole genome shotgun (WGS) entry which is preliminary data.</text>
</comment>
<keyword evidence="1" id="KW-0472">Membrane</keyword>
<dbReference type="EMBL" id="QKKZ01000002">
    <property type="protein sequence ID" value="KAB7514743.1"/>
    <property type="molecule type" value="Genomic_DNA"/>
</dbReference>
<feature type="transmembrane region" description="Helical" evidence="1">
    <location>
        <begin position="499"/>
        <end position="517"/>
    </location>
</feature>
<evidence type="ECO:0008006" key="4">
    <source>
        <dbReference type="Google" id="ProtNLM"/>
    </source>
</evidence>
<proteinExistence type="predicted"/>
<keyword evidence="3" id="KW-1185">Reference proteome</keyword>
<protein>
    <recommendedName>
        <fullName evidence="4">CARDB domain-containing protein</fullName>
    </recommendedName>
</protein>
<sequence>MARIRGAALIIAVLLVTATVPGFAVGAIPDARVTITDASVSPTNPTAGAPTTVSATVRLSAGSDSAGTLERVAVVNETGATLASATGLGSLSPGETLTVPVTVSFSDPGARDLTVVATVADADDDQATVRRPLSVAVEAGTPQLTTNAAGLTAGADSDATVTVSNPTGAPLRDITVAFTDVAGDRTRQTVATLPAGVSQPLNFSLAPATAGERDLTVEASYTTAAGTRATTTQTRAVSVAPLRDDVGLRVERVTADQQSAAADAGGVGGIAGALGGGNTLQSDDEDAAGGQMGAVRVTVTNFGNAAIEEPVLVPRLSNGTTALSVGRTAVAGTIAPGATESVTVDLSGAEAATLRLAVEYTIGGDASTVVRPYDLDRASGAVSVTGLSLSADDERLELSGNLGNVGDGEVRGVVVGVGEGEHAGPTYPNRDQFLGTVGPSEFAPFDLTAQIDPENVTSVPITVAYTTAGERQTTTVDVPVATDDDGDGGRFLSGVEGTVVGLGVGLLVTLPLVVFGARRYQ</sequence>
<dbReference type="InterPro" id="IPR013783">
    <property type="entry name" value="Ig-like_fold"/>
</dbReference>